<evidence type="ECO:0000256" key="8">
    <source>
        <dbReference type="ARBA" id="ARBA00022833"/>
    </source>
</evidence>
<evidence type="ECO:0000256" key="9">
    <source>
        <dbReference type="PROSITE-ProRule" id="PRU00175"/>
    </source>
</evidence>
<dbReference type="PROSITE" id="PS51873">
    <property type="entry name" value="TRIAD"/>
    <property type="match status" value="1"/>
</dbReference>
<feature type="domain" description="RING-type" evidence="11">
    <location>
        <begin position="255"/>
        <end position="299"/>
    </location>
</feature>
<feature type="region of interest" description="Disordered" evidence="10">
    <location>
        <begin position="594"/>
        <end position="643"/>
    </location>
</feature>
<accession>A0AB34KVK0</accession>
<feature type="compositionally biased region" description="Low complexity" evidence="10">
    <location>
        <begin position="156"/>
        <end position="168"/>
    </location>
</feature>
<keyword evidence="8" id="KW-0862">Zinc</keyword>
<feature type="compositionally biased region" description="Basic and acidic residues" evidence="10">
    <location>
        <begin position="29"/>
        <end position="59"/>
    </location>
</feature>
<dbReference type="PROSITE" id="PS50089">
    <property type="entry name" value="ZF_RING_2"/>
    <property type="match status" value="1"/>
</dbReference>
<dbReference type="Gene3D" id="3.30.40.10">
    <property type="entry name" value="Zinc/RING finger domain, C3HC4 (zinc finger)"/>
    <property type="match status" value="1"/>
</dbReference>
<dbReference type="InterPro" id="IPR031127">
    <property type="entry name" value="E3_UB_ligase_RBR"/>
</dbReference>
<organism evidence="13 14">
    <name type="scientific">Cladosporium halotolerans</name>
    <dbReference type="NCBI Taxonomy" id="1052096"/>
    <lineage>
        <taxon>Eukaryota</taxon>
        <taxon>Fungi</taxon>
        <taxon>Dikarya</taxon>
        <taxon>Ascomycota</taxon>
        <taxon>Pezizomycotina</taxon>
        <taxon>Dothideomycetes</taxon>
        <taxon>Dothideomycetidae</taxon>
        <taxon>Cladosporiales</taxon>
        <taxon>Cladosporiaceae</taxon>
        <taxon>Cladosporium</taxon>
    </lineage>
</organism>
<evidence type="ECO:0000256" key="10">
    <source>
        <dbReference type="SAM" id="MobiDB-lite"/>
    </source>
</evidence>
<proteinExistence type="predicted"/>
<dbReference type="AlphaFoldDB" id="A0AB34KVK0"/>
<evidence type="ECO:0000259" key="11">
    <source>
        <dbReference type="PROSITE" id="PS50089"/>
    </source>
</evidence>
<feature type="domain" description="RING-type" evidence="12">
    <location>
        <begin position="251"/>
        <end position="448"/>
    </location>
</feature>
<evidence type="ECO:0000259" key="12">
    <source>
        <dbReference type="PROSITE" id="PS51873"/>
    </source>
</evidence>
<dbReference type="InterPro" id="IPR013083">
    <property type="entry name" value="Znf_RING/FYVE/PHD"/>
</dbReference>
<comment type="caution">
    <text evidence="13">The sequence shown here is derived from an EMBL/GenBank/DDBJ whole genome shotgun (WGS) entry which is preliminary data.</text>
</comment>
<dbReference type="InterPro" id="IPR001841">
    <property type="entry name" value="Znf_RING"/>
</dbReference>
<feature type="region of interest" description="Disordered" evidence="10">
    <location>
        <begin position="1"/>
        <end position="195"/>
    </location>
</feature>
<dbReference type="Proteomes" id="UP000803884">
    <property type="component" value="Unassembled WGS sequence"/>
</dbReference>
<dbReference type="GO" id="GO:0016567">
    <property type="term" value="P:protein ubiquitination"/>
    <property type="evidence" value="ECO:0007669"/>
    <property type="project" value="InterPro"/>
</dbReference>
<evidence type="ECO:0000313" key="13">
    <source>
        <dbReference type="EMBL" id="KAL1589109.1"/>
    </source>
</evidence>
<dbReference type="SMART" id="SM00647">
    <property type="entry name" value="IBR"/>
    <property type="match status" value="1"/>
</dbReference>
<keyword evidence="3" id="KW-0808">Transferase</keyword>
<feature type="region of interest" description="Disordered" evidence="10">
    <location>
        <begin position="477"/>
        <end position="501"/>
    </location>
</feature>
<feature type="compositionally biased region" description="Basic residues" evidence="10">
    <location>
        <begin position="60"/>
        <end position="72"/>
    </location>
</feature>
<dbReference type="CDD" id="cd20335">
    <property type="entry name" value="BRcat_RBR"/>
    <property type="match status" value="1"/>
</dbReference>
<feature type="compositionally biased region" description="Polar residues" evidence="10">
    <location>
        <begin position="80"/>
        <end position="89"/>
    </location>
</feature>
<dbReference type="Pfam" id="PF01485">
    <property type="entry name" value="IBR"/>
    <property type="match status" value="2"/>
</dbReference>
<evidence type="ECO:0000313" key="14">
    <source>
        <dbReference type="Proteomes" id="UP000803884"/>
    </source>
</evidence>
<evidence type="ECO:0000256" key="2">
    <source>
        <dbReference type="ARBA" id="ARBA00012251"/>
    </source>
</evidence>
<dbReference type="Gene3D" id="1.20.120.1750">
    <property type="match status" value="1"/>
</dbReference>
<dbReference type="EMBL" id="JAAQHG020000005">
    <property type="protein sequence ID" value="KAL1589109.1"/>
    <property type="molecule type" value="Genomic_DNA"/>
</dbReference>
<dbReference type="InterPro" id="IPR017907">
    <property type="entry name" value="Znf_RING_CS"/>
</dbReference>
<keyword evidence="5" id="KW-0677">Repeat</keyword>
<feature type="region of interest" description="Disordered" evidence="10">
    <location>
        <begin position="533"/>
        <end position="554"/>
    </location>
</feature>
<evidence type="ECO:0000256" key="6">
    <source>
        <dbReference type="ARBA" id="ARBA00022771"/>
    </source>
</evidence>
<protein>
    <recommendedName>
        <fullName evidence="2">RBR-type E3 ubiquitin transferase</fullName>
        <ecNumber evidence="2">2.3.2.31</ecNumber>
    </recommendedName>
</protein>
<dbReference type="SUPFAM" id="SSF57850">
    <property type="entry name" value="RING/U-box"/>
    <property type="match status" value="2"/>
</dbReference>
<dbReference type="InterPro" id="IPR044066">
    <property type="entry name" value="TRIAD_supradom"/>
</dbReference>
<dbReference type="RefSeq" id="XP_069232214.1">
    <property type="nucleotide sequence ID" value="XM_069370556.1"/>
</dbReference>
<keyword evidence="7" id="KW-0833">Ubl conjugation pathway</keyword>
<reference evidence="13 14" key="1">
    <citation type="journal article" date="2020" name="Microbiol. Resour. Announc.">
        <title>Draft Genome Sequence of a Cladosporium Species Isolated from the Mesophotic Ascidian Didemnum maculosum.</title>
        <authorList>
            <person name="Gioti A."/>
            <person name="Siaperas R."/>
            <person name="Nikolaivits E."/>
            <person name="Le Goff G."/>
            <person name="Ouazzani J."/>
            <person name="Kotoulas G."/>
            <person name="Topakas E."/>
        </authorList>
    </citation>
    <scope>NUCLEOTIDE SEQUENCE [LARGE SCALE GENOMIC DNA]</scope>
    <source>
        <strain evidence="13 14">TM138-S3</strain>
    </source>
</reference>
<evidence type="ECO:0000256" key="7">
    <source>
        <dbReference type="ARBA" id="ARBA00022786"/>
    </source>
</evidence>
<dbReference type="InterPro" id="IPR002867">
    <property type="entry name" value="IBR_dom"/>
</dbReference>
<dbReference type="GO" id="GO:0061630">
    <property type="term" value="F:ubiquitin protein ligase activity"/>
    <property type="evidence" value="ECO:0007669"/>
    <property type="project" value="UniProtKB-EC"/>
</dbReference>
<sequence>MAQVSFFGGRSSHGHRTARSQRSASSVKKSTEDLKAKRADLEELRHRRDAYSGRPVTERKRVHSSSSKHSKPRKMDDSTTRTVTVTEYPSSKRRPSNASAASSRRSHRSGKSEDRRTEYVYGTQFPQEDPLVPTHIAARNLDDERGSVRSGRSRRSAAPSLADSLPGLSDKEVTPDDSISQVATRAHAPRPRTIIREKTPPRSHTLPAVAEEEVKAPSPELISPVRPQRKRRESFLDSFFRKKPSSDLSTKRVECLTCSDELPSSKTAKLSCGHRMCHSCLKRLFRMAVNDPAHMPPRCCTSDHIPLSHVEDLFDLKFKVNFNKKYDEYHSRNRIYCPNAKCGIWIRPSNFHTEKGRKCATCPKCKTKACTMCGGKFHKSADCPKDPEIARLVQQAEKEGWKRCYQCNAMVELREGCNHMKCRCTAEFCMVCGDKWKTCDCPWFNYRDVPDTDRLNGMRIAEPMRVIYRRVFDGGAPRPADAPGGPPGEPVGAVSAGRRGQGLQIRSYTEEMEQRRRQERDDADLARRMQIHSIIGDPAADQSRRSRRNVHPEEQNVVNLGNSAEHFMNDDFRRVGRGPGEGTMVNFGDAAMGMRGERASGRRKRTSRASRPPPAMDGGLVGDFLGSESILGMGPSRPRRSYA</sequence>
<evidence type="ECO:0000256" key="3">
    <source>
        <dbReference type="ARBA" id="ARBA00022679"/>
    </source>
</evidence>
<dbReference type="CDD" id="cd22584">
    <property type="entry name" value="Rcat_RBR_unk"/>
    <property type="match status" value="1"/>
</dbReference>
<dbReference type="GO" id="GO:0008270">
    <property type="term" value="F:zinc ion binding"/>
    <property type="evidence" value="ECO:0007669"/>
    <property type="project" value="UniProtKB-KW"/>
</dbReference>
<keyword evidence="6 9" id="KW-0863">Zinc-finger</keyword>
<dbReference type="EC" id="2.3.2.31" evidence="2"/>
<keyword evidence="4" id="KW-0479">Metal-binding</keyword>
<gene>
    <name evidence="13" type="ORF">WHR41_01950</name>
</gene>
<comment type="catalytic activity">
    <reaction evidence="1">
        <text>[E2 ubiquitin-conjugating enzyme]-S-ubiquitinyl-L-cysteine + [acceptor protein]-L-lysine = [E2 ubiquitin-conjugating enzyme]-L-cysteine + [acceptor protein]-N(6)-ubiquitinyl-L-lysine.</text>
        <dbReference type="EC" id="2.3.2.31"/>
    </reaction>
</comment>
<keyword evidence="14" id="KW-1185">Reference proteome</keyword>
<evidence type="ECO:0000256" key="1">
    <source>
        <dbReference type="ARBA" id="ARBA00001798"/>
    </source>
</evidence>
<dbReference type="PANTHER" id="PTHR11685">
    <property type="entry name" value="RBR FAMILY RING FINGER AND IBR DOMAIN-CONTAINING"/>
    <property type="match status" value="1"/>
</dbReference>
<name>A0AB34KVK0_9PEZI</name>
<evidence type="ECO:0000256" key="5">
    <source>
        <dbReference type="ARBA" id="ARBA00022737"/>
    </source>
</evidence>
<evidence type="ECO:0000256" key="4">
    <source>
        <dbReference type="ARBA" id="ARBA00022723"/>
    </source>
</evidence>
<dbReference type="PROSITE" id="PS00518">
    <property type="entry name" value="ZF_RING_1"/>
    <property type="match status" value="1"/>
</dbReference>
<dbReference type="GeneID" id="96003394"/>